<feature type="transmembrane region" description="Helical" evidence="1">
    <location>
        <begin position="19"/>
        <end position="38"/>
    </location>
</feature>
<keyword evidence="1" id="KW-0472">Membrane</keyword>
<accession>A0A2P5D6P3</accession>
<keyword evidence="1" id="KW-0812">Transmembrane</keyword>
<dbReference type="STRING" id="3476.A0A2P5D6P3"/>
<dbReference type="SUPFAM" id="SSF54495">
    <property type="entry name" value="UBC-like"/>
    <property type="match status" value="1"/>
</dbReference>
<organism evidence="2 3">
    <name type="scientific">Parasponia andersonii</name>
    <name type="common">Sponia andersonii</name>
    <dbReference type="NCBI Taxonomy" id="3476"/>
    <lineage>
        <taxon>Eukaryota</taxon>
        <taxon>Viridiplantae</taxon>
        <taxon>Streptophyta</taxon>
        <taxon>Embryophyta</taxon>
        <taxon>Tracheophyta</taxon>
        <taxon>Spermatophyta</taxon>
        <taxon>Magnoliopsida</taxon>
        <taxon>eudicotyledons</taxon>
        <taxon>Gunneridae</taxon>
        <taxon>Pentapetalae</taxon>
        <taxon>rosids</taxon>
        <taxon>fabids</taxon>
        <taxon>Rosales</taxon>
        <taxon>Cannabaceae</taxon>
        <taxon>Parasponia</taxon>
    </lineage>
</organism>
<dbReference type="Gene3D" id="3.10.110.10">
    <property type="entry name" value="Ubiquitin Conjugating Enzyme"/>
    <property type="match status" value="1"/>
</dbReference>
<keyword evidence="3" id="KW-1185">Reference proteome</keyword>
<feature type="non-terminal residue" evidence="2">
    <location>
        <position position="64"/>
    </location>
</feature>
<sequence length="64" mass="7227">MVVTGLYDGGFWKIRVEHLMLILTSLLLLVVFLLQLLLNPNPSDPLSGDAASLLMKNRKLYDQK</sequence>
<protein>
    <submittedName>
        <fullName evidence="2">Ubiquitin-fold modifier-conjugating enzyme</fullName>
    </submittedName>
</protein>
<dbReference type="InterPro" id="IPR016135">
    <property type="entry name" value="UBQ-conjugating_enzyme/RWD"/>
</dbReference>
<evidence type="ECO:0000313" key="3">
    <source>
        <dbReference type="Proteomes" id="UP000237105"/>
    </source>
</evidence>
<name>A0A2P5D6P3_PARAD</name>
<evidence type="ECO:0000313" key="2">
    <source>
        <dbReference type="EMBL" id="PON68972.1"/>
    </source>
</evidence>
<dbReference type="EMBL" id="JXTB01000059">
    <property type="protein sequence ID" value="PON68972.1"/>
    <property type="molecule type" value="Genomic_DNA"/>
</dbReference>
<proteinExistence type="predicted"/>
<reference evidence="3" key="1">
    <citation type="submission" date="2016-06" db="EMBL/GenBank/DDBJ databases">
        <title>Parallel loss of symbiosis genes in relatives of nitrogen-fixing non-legume Parasponia.</title>
        <authorList>
            <person name="Van Velzen R."/>
            <person name="Holmer R."/>
            <person name="Bu F."/>
            <person name="Rutten L."/>
            <person name="Van Zeijl A."/>
            <person name="Liu W."/>
            <person name="Santuari L."/>
            <person name="Cao Q."/>
            <person name="Sharma T."/>
            <person name="Shen D."/>
            <person name="Roswanjaya Y."/>
            <person name="Wardhani T."/>
            <person name="Kalhor M.S."/>
            <person name="Jansen J."/>
            <person name="Van den Hoogen J."/>
            <person name="Gungor B."/>
            <person name="Hartog M."/>
            <person name="Hontelez J."/>
            <person name="Verver J."/>
            <person name="Yang W.-C."/>
            <person name="Schijlen E."/>
            <person name="Repin R."/>
            <person name="Schilthuizen M."/>
            <person name="Schranz E."/>
            <person name="Heidstra R."/>
            <person name="Miyata K."/>
            <person name="Fedorova E."/>
            <person name="Kohlen W."/>
            <person name="Bisseling T."/>
            <person name="Smit S."/>
            <person name="Geurts R."/>
        </authorList>
    </citation>
    <scope>NUCLEOTIDE SEQUENCE [LARGE SCALE GENOMIC DNA]</scope>
    <source>
        <strain evidence="3">cv. WU1-14</strain>
    </source>
</reference>
<dbReference type="AlphaFoldDB" id="A0A2P5D6P3"/>
<dbReference type="Proteomes" id="UP000237105">
    <property type="component" value="Unassembled WGS sequence"/>
</dbReference>
<gene>
    <name evidence="2" type="ORF">PanWU01x14_092890</name>
</gene>
<keyword evidence="1" id="KW-1133">Transmembrane helix</keyword>
<evidence type="ECO:0000256" key="1">
    <source>
        <dbReference type="SAM" id="Phobius"/>
    </source>
</evidence>
<comment type="caution">
    <text evidence="2">The sequence shown here is derived from an EMBL/GenBank/DDBJ whole genome shotgun (WGS) entry which is preliminary data.</text>
</comment>